<protein>
    <submittedName>
        <fullName evidence="1">Uncharacterized protein</fullName>
    </submittedName>
</protein>
<sequence>MPVPTSDDLLRPALMLLAYDNEGSAGDHQTFRGVLDEAYAAARVVFPVVRIDVRLWVPEMEASAIGRGVSAGNWHRDDAEPGCVIIDVEGTSWQYPEGVTAISTMGTFVGLAASIVAARLMREEELGAAMLARVLAATRAILEARGVDPRTIRQADRCGNYSAPLPVSDRLLRDRVAPTRFR</sequence>
<gene>
    <name evidence="1" type="ORF">JYK14_06750</name>
</gene>
<reference evidence="1 2" key="1">
    <citation type="submission" date="2021-12" db="EMBL/GenBank/DDBJ databases">
        <title>Siccirubricoccus leaddurans sp. nov., a high concentration Zn2+ tolerance bacterium.</title>
        <authorList>
            <person name="Cao Y."/>
        </authorList>
    </citation>
    <scope>NUCLEOTIDE SEQUENCE [LARGE SCALE GENOMIC DNA]</scope>
    <source>
        <strain evidence="1 2">KC 17139</strain>
    </source>
</reference>
<keyword evidence="2" id="KW-1185">Reference proteome</keyword>
<dbReference type="EMBL" id="JAFIRR010000037">
    <property type="protein sequence ID" value="MCO6415874.1"/>
    <property type="molecule type" value="Genomic_DNA"/>
</dbReference>
<evidence type="ECO:0000313" key="1">
    <source>
        <dbReference type="EMBL" id="MCO6415874.1"/>
    </source>
</evidence>
<dbReference type="RefSeq" id="WP_252952487.1">
    <property type="nucleotide sequence ID" value="NZ_JAFIRR010000037.1"/>
</dbReference>
<dbReference type="Proteomes" id="UP001523392">
    <property type="component" value="Unassembled WGS sequence"/>
</dbReference>
<comment type="caution">
    <text evidence="1">The sequence shown here is derived from an EMBL/GenBank/DDBJ whole genome shotgun (WGS) entry which is preliminary data.</text>
</comment>
<evidence type="ECO:0000313" key="2">
    <source>
        <dbReference type="Proteomes" id="UP001523392"/>
    </source>
</evidence>
<accession>A0ABT1D3T8</accession>
<organism evidence="1 2">
    <name type="scientific">Siccirubricoccus soli</name>
    <dbReference type="NCBI Taxonomy" id="2899147"/>
    <lineage>
        <taxon>Bacteria</taxon>
        <taxon>Pseudomonadati</taxon>
        <taxon>Pseudomonadota</taxon>
        <taxon>Alphaproteobacteria</taxon>
        <taxon>Acetobacterales</taxon>
        <taxon>Roseomonadaceae</taxon>
        <taxon>Siccirubricoccus</taxon>
    </lineage>
</organism>
<name>A0ABT1D3T8_9PROT</name>
<proteinExistence type="predicted"/>